<keyword evidence="3" id="KW-1185">Reference proteome</keyword>
<protein>
    <submittedName>
        <fullName evidence="2">Uncharacterized protein</fullName>
    </submittedName>
</protein>
<accession>A0A9P5X6T5</accession>
<dbReference type="EMBL" id="MU151427">
    <property type="protein sequence ID" value="KAF9443866.1"/>
    <property type="molecule type" value="Genomic_DNA"/>
</dbReference>
<evidence type="ECO:0000313" key="2">
    <source>
        <dbReference type="EMBL" id="KAF9443866.1"/>
    </source>
</evidence>
<feature type="non-terminal residue" evidence="2">
    <location>
        <position position="160"/>
    </location>
</feature>
<feature type="signal peptide" evidence="1">
    <location>
        <begin position="1"/>
        <end position="18"/>
    </location>
</feature>
<sequence length="160" mass="16539">MKFTLLALLTAFAITTNAVIPPGADTPAFYLVASSSSTDSNLLPLRTNGGAGGYATLTGTDPIGEFYFFQGKLVAAPLPGSTTTQRPLIGSIPISAGCSTYGPLGFTGGSSSDKCAQYNTFSIQSDGENSQLGAQLVFNSVGGFYACGSGQDVSYYFIFY</sequence>
<reference evidence="2" key="1">
    <citation type="submission" date="2020-11" db="EMBL/GenBank/DDBJ databases">
        <authorList>
            <consortium name="DOE Joint Genome Institute"/>
            <person name="Ahrendt S."/>
            <person name="Riley R."/>
            <person name="Andreopoulos W."/>
            <person name="Labutti K."/>
            <person name="Pangilinan J."/>
            <person name="Ruiz-Duenas F.J."/>
            <person name="Barrasa J.M."/>
            <person name="Sanchez-Garcia M."/>
            <person name="Camarero S."/>
            <person name="Miyauchi S."/>
            <person name="Serrano A."/>
            <person name="Linde D."/>
            <person name="Babiker R."/>
            <person name="Drula E."/>
            <person name="Ayuso-Fernandez I."/>
            <person name="Pacheco R."/>
            <person name="Padilla G."/>
            <person name="Ferreira P."/>
            <person name="Barriuso J."/>
            <person name="Kellner H."/>
            <person name="Castanera R."/>
            <person name="Alfaro M."/>
            <person name="Ramirez L."/>
            <person name="Pisabarro A.G."/>
            <person name="Kuo A."/>
            <person name="Tritt A."/>
            <person name="Lipzen A."/>
            <person name="He G."/>
            <person name="Yan M."/>
            <person name="Ng V."/>
            <person name="Cullen D."/>
            <person name="Martin F."/>
            <person name="Rosso M.-N."/>
            <person name="Henrissat B."/>
            <person name="Hibbett D."/>
            <person name="Martinez A.T."/>
            <person name="Grigoriev I.V."/>
        </authorList>
    </citation>
    <scope>NUCLEOTIDE SEQUENCE</scope>
    <source>
        <strain evidence="2">MF-IS2</strain>
    </source>
</reference>
<gene>
    <name evidence="2" type="ORF">P691DRAFT_808208</name>
</gene>
<comment type="caution">
    <text evidence="2">The sequence shown here is derived from an EMBL/GenBank/DDBJ whole genome shotgun (WGS) entry which is preliminary data.</text>
</comment>
<dbReference type="OrthoDB" id="2818001at2759"/>
<name>A0A9P5X6T5_9AGAR</name>
<proteinExistence type="predicted"/>
<feature type="chain" id="PRO_5040369123" evidence="1">
    <location>
        <begin position="19"/>
        <end position="160"/>
    </location>
</feature>
<organism evidence="2 3">
    <name type="scientific">Macrolepiota fuliginosa MF-IS2</name>
    <dbReference type="NCBI Taxonomy" id="1400762"/>
    <lineage>
        <taxon>Eukaryota</taxon>
        <taxon>Fungi</taxon>
        <taxon>Dikarya</taxon>
        <taxon>Basidiomycota</taxon>
        <taxon>Agaricomycotina</taxon>
        <taxon>Agaricomycetes</taxon>
        <taxon>Agaricomycetidae</taxon>
        <taxon>Agaricales</taxon>
        <taxon>Agaricineae</taxon>
        <taxon>Agaricaceae</taxon>
        <taxon>Macrolepiota</taxon>
    </lineage>
</organism>
<keyword evidence="1" id="KW-0732">Signal</keyword>
<evidence type="ECO:0000256" key="1">
    <source>
        <dbReference type="SAM" id="SignalP"/>
    </source>
</evidence>
<dbReference type="AlphaFoldDB" id="A0A9P5X6T5"/>
<evidence type="ECO:0000313" key="3">
    <source>
        <dbReference type="Proteomes" id="UP000807342"/>
    </source>
</evidence>
<dbReference type="Proteomes" id="UP000807342">
    <property type="component" value="Unassembled WGS sequence"/>
</dbReference>